<keyword evidence="15 18" id="KW-0443">Lipid metabolism</keyword>
<evidence type="ECO:0000256" key="8">
    <source>
        <dbReference type="ARBA" id="ARBA00022723"/>
    </source>
</evidence>
<feature type="binding site" evidence="19">
    <location>
        <position position="260"/>
    </location>
    <ligand>
        <name>Zn(2+)</name>
        <dbReference type="ChEBI" id="CHEBI:29105"/>
        <label>1</label>
    </ligand>
</feature>
<evidence type="ECO:0000256" key="2">
    <source>
        <dbReference type="ARBA" id="ARBA00004991"/>
    </source>
</evidence>
<evidence type="ECO:0000313" key="24">
    <source>
        <dbReference type="Proteomes" id="UP001431783"/>
    </source>
</evidence>
<evidence type="ECO:0000256" key="20">
    <source>
        <dbReference type="PIRSR" id="PIRSR005149-50"/>
    </source>
</evidence>
<dbReference type="GO" id="GO:0080132">
    <property type="term" value="F:fatty acid 2-hydroxylase activity"/>
    <property type="evidence" value="ECO:0007669"/>
    <property type="project" value="InterPro"/>
</dbReference>
<dbReference type="PROSITE" id="PS00191">
    <property type="entry name" value="CYTOCHROME_B5_1"/>
    <property type="match status" value="1"/>
</dbReference>
<keyword evidence="13 18" id="KW-0560">Oxidoreductase</keyword>
<keyword evidence="5 18" id="KW-0444">Lipid biosynthesis</keyword>
<evidence type="ECO:0000256" key="13">
    <source>
        <dbReference type="ARBA" id="ARBA00023002"/>
    </source>
</evidence>
<comment type="similarity">
    <text evidence="4 18">Belongs to the sterol desaturase family. SCS7 subfamily.</text>
</comment>
<evidence type="ECO:0000256" key="5">
    <source>
        <dbReference type="ARBA" id="ARBA00022516"/>
    </source>
</evidence>
<keyword evidence="14 18" id="KW-0408">Iron</keyword>
<evidence type="ECO:0000256" key="16">
    <source>
        <dbReference type="ARBA" id="ARBA00023136"/>
    </source>
</evidence>
<comment type="caution">
    <text evidence="23">The sequence shown here is derived from an EMBL/GenBank/DDBJ whole genome shotgun (WGS) entry which is preliminary data.</text>
</comment>
<dbReference type="InterPro" id="IPR014430">
    <property type="entry name" value="Scs7"/>
</dbReference>
<evidence type="ECO:0000256" key="6">
    <source>
        <dbReference type="ARBA" id="ARBA00022617"/>
    </source>
</evidence>
<comment type="function">
    <text evidence="18">Catalyzes stereospecific hydroxylation of free fatty acids at the C-2 position to produce (R)-2-hydroxy fatty acids, which are building blocks of sphingolipids and glycosphingolipids common in neural tissue and epidermis. Plays an essential role in the synthesis of galactosphingolipids of the myelin sheath. Responsible for the synthesis of sphingolipids and glycosphingolipids involved in the formation of epidermal lamellar bodies critical for skin permeability barrier. Participates in the synthesis of glycosphingolipids and a fraction of type II wax diesters in sebaceous gland, specifically regulating hair follicle homeostasis. Involved in the synthesis of sphingolipids of plasma membrane rafts, controlling lipid raft mobility and trafficking of raft-associated proteins.</text>
</comment>
<feature type="transmembrane region" description="Helical" evidence="21">
    <location>
        <begin position="215"/>
        <end position="234"/>
    </location>
</feature>
<keyword evidence="8 18" id="KW-0479">Metal-binding</keyword>
<feature type="binding site" evidence="19">
    <location>
        <position position="205"/>
    </location>
    <ligand>
        <name>Zn(2+)</name>
        <dbReference type="ChEBI" id="CHEBI:29105"/>
        <label>1</label>
    </ligand>
</feature>
<evidence type="ECO:0000313" key="23">
    <source>
        <dbReference type="EMBL" id="KAK9892311.1"/>
    </source>
</evidence>
<organism evidence="23 24">
    <name type="scientific">Henosepilachna vigintioctopunctata</name>
    <dbReference type="NCBI Taxonomy" id="420089"/>
    <lineage>
        <taxon>Eukaryota</taxon>
        <taxon>Metazoa</taxon>
        <taxon>Ecdysozoa</taxon>
        <taxon>Arthropoda</taxon>
        <taxon>Hexapoda</taxon>
        <taxon>Insecta</taxon>
        <taxon>Pterygota</taxon>
        <taxon>Neoptera</taxon>
        <taxon>Endopterygota</taxon>
        <taxon>Coleoptera</taxon>
        <taxon>Polyphaga</taxon>
        <taxon>Cucujiformia</taxon>
        <taxon>Coccinelloidea</taxon>
        <taxon>Coccinellidae</taxon>
        <taxon>Epilachninae</taxon>
        <taxon>Epilachnini</taxon>
        <taxon>Henosepilachna</taxon>
    </lineage>
</organism>
<dbReference type="PANTHER" id="PTHR12863:SF1">
    <property type="entry name" value="FATTY ACID 2-HYDROXYLASE"/>
    <property type="match status" value="1"/>
</dbReference>
<dbReference type="Pfam" id="PF04116">
    <property type="entry name" value="FA_hydroxylase"/>
    <property type="match status" value="1"/>
</dbReference>
<dbReference type="SUPFAM" id="SSF55856">
    <property type="entry name" value="Cytochrome b5-like heme/steroid binding domain"/>
    <property type="match status" value="1"/>
</dbReference>
<reference evidence="23 24" key="1">
    <citation type="submission" date="2023-03" db="EMBL/GenBank/DDBJ databases">
        <title>Genome insight into feeding habits of ladybird beetles.</title>
        <authorList>
            <person name="Li H.-S."/>
            <person name="Huang Y.-H."/>
            <person name="Pang H."/>
        </authorList>
    </citation>
    <scope>NUCLEOTIDE SEQUENCE [LARGE SCALE GENOMIC DNA]</scope>
    <source>
        <strain evidence="23">SYSU_2023b</strain>
        <tissue evidence="23">Whole body</tissue>
    </source>
</reference>
<feature type="binding site" evidence="19">
    <location>
        <position position="264"/>
    </location>
    <ligand>
        <name>Zn(2+)</name>
        <dbReference type="ChEBI" id="CHEBI:29105"/>
        <label>1</label>
    </ligand>
</feature>
<feature type="binding site" evidence="19">
    <location>
        <position position="179"/>
    </location>
    <ligand>
        <name>Zn(2+)</name>
        <dbReference type="ChEBI" id="CHEBI:29105"/>
        <label>1</label>
    </ligand>
</feature>
<evidence type="ECO:0000256" key="1">
    <source>
        <dbReference type="ARBA" id="ARBA00004477"/>
    </source>
</evidence>
<keyword evidence="7 21" id="KW-0812">Transmembrane</keyword>
<accession>A0AAW1VG45</accession>
<dbReference type="InterPro" id="IPR036400">
    <property type="entry name" value="Cyt_B5-like_heme/steroid_sf"/>
</dbReference>
<feature type="binding site" description="axial binding residue" evidence="20">
    <location>
        <position position="25"/>
    </location>
    <ligand>
        <name>heme</name>
        <dbReference type="ChEBI" id="CHEBI:30413"/>
    </ligand>
    <ligandPart>
        <name>Fe</name>
        <dbReference type="ChEBI" id="CHEBI:18248"/>
    </ligandPart>
</feature>
<keyword evidence="10 18" id="KW-0276">Fatty acid metabolism</keyword>
<evidence type="ECO:0000256" key="7">
    <source>
        <dbReference type="ARBA" id="ARBA00022692"/>
    </source>
</evidence>
<evidence type="ECO:0000256" key="18">
    <source>
        <dbReference type="PIRNR" id="PIRNR005149"/>
    </source>
</evidence>
<feature type="transmembrane region" description="Helical" evidence="21">
    <location>
        <begin position="161"/>
        <end position="178"/>
    </location>
</feature>
<evidence type="ECO:0000256" key="9">
    <source>
        <dbReference type="ARBA" id="ARBA00022824"/>
    </source>
</evidence>
<dbReference type="PROSITE" id="PS50255">
    <property type="entry name" value="CYTOCHROME_B5_2"/>
    <property type="match status" value="1"/>
</dbReference>
<dbReference type="PANTHER" id="PTHR12863">
    <property type="entry name" value="FATTY ACID HYDROXYLASE"/>
    <property type="match status" value="1"/>
</dbReference>
<evidence type="ECO:0000256" key="4">
    <source>
        <dbReference type="ARBA" id="ARBA00005747"/>
    </source>
</evidence>
<comment type="cofactor">
    <cofactor evidence="20">
        <name>Fe cation</name>
        <dbReference type="ChEBI" id="CHEBI:24875"/>
    </cofactor>
</comment>
<feature type="binding site" evidence="19">
    <location>
        <position position="184"/>
    </location>
    <ligand>
        <name>Zn(2+)</name>
        <dbReference type="ChEBI" id="CHEBI:29105"/>
        <label>1</label>
    </ligand>
</feature>
<evidence type="ECO:0000256" key="12">
    <source>
        <dbReference type="ARBA" id="ARBA00022989"/>
    </source>
</evidence>
<dbReference type="EC" id="1.-.-.-" evidence="18"/>
<dbReference type="EMBL" id="JARQZJ010000133">
    <property type="protein sequence ID" value="KAK9892311.1"/>
    <property type="molecule type" value="Genomic_DNA"/>
</dbReference>
<dbReference type="GO" id="GO:0006633">
    <property type="term" value="P:fatty acid biosynthetic process"/>
    <property type="evidence" value="ECO:0007669"/>
    <property type="project" value="UniProtKB-KW"/>
</dbReference>
<evidence type="ECO:0000256" key="3">
    <source>
        <dbReference type="ARBA" id="ARBA00005189"/>
    </source>
</evidence>
<protein>
    <recommendedName>
        <fullName evidence="18">Fatty acid 2-hydroxylase</fullName>
        <ecNumber evidence="18">1.-.-.-</ecNumber>
    </recommendedName>
</protein>
<comment type="subcellular location">
    <subcellularLocation>
        <location evidence="1">Endoplasmic reticulum membrane</location>
        <topology evidence="1">Multi-pass membrane protein</topology>
    </subcellularLocation>
</comment>
<feature type="binding site" evidence="19">
    <location>
        <position position="206"/>
    </location>
    <ligand>
        <name>Zn(2+)</name>
        <dbReference type="ChEBI" id="CHEBI:29105"/>
        <label>1</label>
    </ligand>
</feature>
<feature type="domain" description="Cytochrome b5 heme-binding" evidence="22">
    <location>
        <begin position="1"/>
        <end position="61"/>
    </location>
</feature>
<keyword evidence="17 18" id="KW-0275">Fatty acid biosynthesis</keyword>
<evidence type="ECO:0000256" key="10">
    <source>
        <dbReference type="ARBA" id="ARBA00022832"/>
    </source>
</evidence>
<name>A0AAW1VG45_9CUCU</name>
<dbReference type="Proteomes" id="UP001431783">
    <property type="component" value="Unassembled WGS sequence"/>
</dbReference>
<feature type="transmembrane region" description="Helical" evidence="21">
    <location>
        <begin position="240"/>
        <end position="259"/>
    </location>
</feature>
<evidence type="ECO:0000256" key="14">
    <source>
        <dbReference type="ARBA" id="ARBA00023004"/>
    </source>
</evidence>
<keyword evidence="9 18" id="KW-0256">Endoplasmic reticulum</keyword>
<keyword evidence="24" id="KW-1185">Reference proteome</keyword>
<dbReference type="InterPro" id="IPR006694">
    <property type="entry name" value="Fatty_acid_hydroxylase"/>
</dbReference>
<sequence>MKNEEQFNVKHRNRNYEIQNFLSNHPGGINYVRPYKDKDITKRMEDTQHSKAAYYLLREYKDNGRDETSTDDTSDLEKLVDWNKPMLSQVASLGNKYIDWVVLPVDRKLRLFENPILESLTITPWYVVPIVWIPIITYFIYMGINKYVELTKDESPTVPSVLSLFVGIIIWTLIEYSLHRWIFHMKISGNSKILIYIHFAIHGLHHKVPFDPKRLVFPPLPAAGIAFALYHLVAGCFPEYNRLLVFSGGLTGYVIYDMIHFYLHYGAPKENTYLYNLKRYHNHHHFHHHDNGYGISSMAWDIVFGTTITLKKLSFGIKW</sequence>
<evidence type="ECO:0000256" key="15">
    <source>
        <dbReference type="ARBA" id="ARBA00023098"/>
    </source>
</evidence>
<dbReference type="GO" id="GO:0020037">
    <property type="term" value="F:heme binding"/>
    <property type="evidence" value="ECO:0007669"/>
    <property type="project" value="InterPro"/>
</dbReference>
<feature type="binding site" description="axial binding residue" evidence="20">
    <location>
        <position position="49"/>
    </location>
    <ligand>
        <name>heme</name>
        <dbReference type="ChEBI" id="CHEBI:30413"/>
    </ligand>
    <ligandPart>
        <name>Fe</name>
        <dbReference type="ChEBI" id="CHEBI:18248"/>
    </ligandPart>
</feature>
<keyword evidence="12 21" id="KW-1133">Transmembrane helix</keyword>
<evidence type="ECO:0000256" key="19">
    <source>
        <dbReference type="PIRSR" id="PIRSR005149-1"/>
    </source>
</evidence>
<dbReference type="AlphaFoldDB" id="A0AAW1VG45"/>
<dbReference type="GO" id="GO:0005789">
    <property type="term" value="C:endoplasmic reticulum membrane"/>
    <property type="evidence" value="ECO:0007669"/>
    <property type="project" value="UniProtKB-SubCell"/>
</dbReference>
<gene>
    <name evidence="23" type="ORF">WA026_019114</name>
</gene>
<feature type="transmembrane region" description="Helical" evidence="21">
    <location>
        <begin position="116"/>
        <end position="141"/>
    </location>
</feature>
<dbReference type="GO" id="GO:0005506">
    <property type="term" value="F:iron ion binding"/>
    <property type="evidence" value="ECO:0007669"/>
    <property type="project" value="UniProtKB-UniRule"/>
</dbReference>
<feature type="binding site" evidence="19">
    <location>
        <position position="202"/>
    </location>
    <ligand>
        <name>Zn(2+)</name>
        <dbReference type="ChEBI" id="CHEBI:29105"/>
        <label>1</label>
    </ligand>
</feature>
<comment type="pathway">
    <text evidence="2">Sphingolipid metabolism.</text>
</comment>
<evidence type="ECO:0000256" key="21">
    <source>
        <dbReference type="SAM" id="Phobius"/>
    </source>
</evidence>
<dbReference type="Pfam" id="PF00173">
    <property type="entry name" value="Cyt-b5"/>
    <property type="match status" value="1"/>
</dbReference>
<evidence type="ECO:0000259" key="22">
    <source>
        <dbReference type="PROSITE" id="PS50255"/>
    </source>
</evidence>
<dbReference type="Gene3D" id="3.10.120.10">
    <property type="entry name" value="Cytochrome b5-like heme/steroid binding domain"/>
    <property type="match status" value="1"/>
</dbReference>
<keyword evidence="11 19" id="KW-0862">Zinc</keyword>
<dbReference type="PIRSF" id="PIRSF005149">
    <property type="entry name" value="IPC-B_HD"/>
    <property type="match status" value="1"/>
</dbReference>
<feature type="binding site" evidence="19">
    <location>
        <position position="285"/>
    </location>
    <ligand>
        <name>Zn(2+)</name>
        <dbReference type="ChEBI" id="CHEBI:29105"/>
        <label>1</label>
    </ligand>
</feature>
<evidence type="ECO:0000256" key="11">
    <source>
        <dbReference type="ARBA" id="ARBA00022833"/>
    </source>
</evidence>
<evidence type="ECO:0000256" key="17">
    <source>
        <dbReference type="ARBA" id="ARBA00023160"/>
    </source>
</evidence>
<comment type="cofactor">
    <cofactor evidence="18 19">
        <name>Zn(2+)</name>
        <dbReference type="ChEBI" id="CHEBI:29105"/>
    </cofactor>
    <text evidence="18 19">Binds 2 Zn(2+) ions per subunit that likely form a catalytic dimetal center.</text>
</comment>
<comment type="pathway">
    <text evidence="3">Lipid metabolism.</text>
</comment>
<dbReference type="InterPro" id="IPR001199">
    <property type="entry name" value="Cyt_B5-like_heme/steroid-bd"/>
</dbReference>
<dbReference type="InterPro" id="IPR018506">
    <property type="entry name" value="Cyt_B5_heme-BS"/>
</dbReference>
<feature type="binding site" evidence="19">
    <location>
        <position position="284"/>
    </location>
    <ligand>
        <name>Zn(2+)</name>
        <dbReference type="ChEBI" id="CHEBI:29105"/>
        <label>1</label>
    </ligand>
</feature>
<keyword evidence="6 20" id="KW-0349">Heme</keyword>
<keyword evidence="16 18" id="KW-0472">Membrane</keyword>
<proteinExistence type="inferred from homology"/>
<feature type="binding site" evidence="19">
    <location>
        <position position="281"/>
    </location>
    <ligand>
        <name>Zn(2+)</name>
        <dbReference type="ChEBI" id="CHEBI:29105"/>
        <label>1</label>
    </ligand>
</feature>